<evidence type="ECO:0000313" key="2">
    <source>
        <dbReference type="Proteomes" id="UP001295684"/>
    </source>
</evidence>
<accession>A0AAD1XA94</accession>
<gene>
    <name evidence="1" type="ORF">ECRASSUSDP1_LOCUS4832</name>
</gene>
<keyword evidence="2" id="KW-1185">Reference proteome</keyword>
<reference evidence="1" key="1">
    <citation type="submission" date="2023-07" db="EMBL/GenBank/DDBJ databases">
        <authorList>
            <consortium name="AG Swart"/>
            <person name="Singh M."/>
            <person name="Singh A."/>
            <person name="Seah K."/>
            <person name="Emmerich C."/>
        </authorList>
    </citation>
    <scope>NUCLEOTIDE SEQUENCE</scope>
    <source>
        <strain evidence="1">DP1</strain>
    </source>
</reference>
<proteinExistence type="predicted"/>
<organism evidence="1 2">
    <name type="scientific">Euplotes crassus</name>
    <dbReference type="NCBI Taxonomy" id="5936"/>
    <lineage>
        <taxon>Eukaryota</taxon>
        <taxon>Sar</taxon>
        <taxon>Alveolata</taxon>
        <taxon>Ciliophora</taxon>
        <taxon>Intramacronucleata</taxon>
        <taxon>Spirotrichea</taxon>
        <taxon>Hypotrichia</taxon>
        <taxon>Euplotida</taxon>
        <taxon>Euplotidae</taxon>
        <taxon>Moneuplotes</taxon>
    </lineage>
</organism>
<comment type="caution">
    <text evidence="1">The sequence shown here is derived from an EMBL/GenBank/DDBJ whole genome shotgun (WGS) entry which is preliminary data.</text>
</comment>
<dbReference type="AlphaFoldDB" id="A0AAD1XA94"/>
<protein>
    <submittedName>
        <fullName evidence="1">Uncharacterized protein</fullName>
    </submittedName>
</protein>
<dbReference type="Proteomes" id="UP001295684">
    <property type="component" value="Unassembled WGS sequence"/>
</dbReference>
<name>A0AAD1XA94_EUPCR</name>
<sequence length="290" mass="33090">MFSVSSKALLKQNGSELGCTLLRNKCGEASPNIGLEASAFVKYSCGQTSYEKAIKIRSGNGPDDSNSETKLSNEVEECKQNQFPRDTSDCRSVKLQKGKLCLRRDVVYKNLFRAIRATLWDDFLKVMPEEKYSRGKKGCPIFQERIIEFYENHTNFKQVATRIFDESVGGEVAFIEIMASFMTSTIFLATKSEQSKKIAKQIKLILKNYKPNIFKLLLKFERLRLFFQVLEESGISLQIIHKKHACLVEIDKRKIIEARYTAAIKTIINYGTDHELLPGCTNFDQIKPSL</sequence>
<dbReference type="EMBL" id="CAMPGE010004647">
    <property type="protein sequence ID" value="CAI2363496.1"/>
    <property type="molecule type" value="Genomic_DNA"/>
</dbReference>
<evidence type="ECO:0000313" key="1">
    <source>
        <dbReference type="EMBL" id="CAI2363496.1"/>
    </source>
</evidence>